<gene>
    <name evidence="1" type="ORF">SDC9_189101</name>
</gene>
<dbReference type="AlphaFoldDB" id="A0A645HR71"/>
<protein>
    <submittedName>
        <fullName evidence="1">Uncharacterized protein</fullName>
    </submittedName>
</protein>
<comment type="caution">
    <text evidence="1">The sequence shown here is derived from an EMBL/GenBank/DDBJ whole genome shotgun (WGS) entry which is preliminary data.</text>
</comment>
<reference evidence="1" key="1">
    <citation type="submission" date="2019-08" db="EMBL/GenBank/DDBJ databases">
        <authorList>
            <person name="Kucharzyk K."/>
            <person name="Murdoch R.W."/>
            <person name="Higgins S."/>
            <person name="Loffler F."/>
        </authorList>
    </citation>
    <scope>NUCLEOTIDE SEQUENCE</scope>
</reference>
<name>A0A645HR71_9ZZZZ</name>
<organism evidence="1">
    <name type="scientific">bioreactor metagenome</name>
    <dbReference type="NCBI Taxonomy" id="1076179"/>
    <lineage>
        <taxon>unclassified sequences</taxon>
        <taxon>metagenomes</taxon>
        <taxon>ecological metagenomes</taxon>
    </lineage>
</organism>
<accession>A0A645HR71</accession>
<proteinExistence type="predicted"/>
<evidence type="ECO:0000313" key="1">
    <source>
        <dbReference type="EMBL" id="MPN41548.1"/>
    </source>
</evidence>
<dbReference type="EMBL" id="VSSQ01098671">
    <property type="protein sequence ID" value="MPN41548.1"/>
    <property type="molecule type" value="Genomic_DNA"/>
</dbReference>
<sequence>MHIIQEVLLFDAVQLDQAFHGRAVLQKEFRAQVTHFCGRNVNILTHKGFNALPDCIPQARGGWVQGIIQVKEQGFKTHA</sequence>